<dbReference type="Proteomes" id="UP000189935">
    <property type="component" value="Chromosome I"/>
</dbReference>
<reference evidence="1 2" key="1">
    <citation type="submission" date="2016-11" db="EMBL/GenBank/DDBJ databases">
        <authorList>
            <person name="Jaros S."/>
            <person name="Januszkiewicz K."/>
            <person name="Wedrychowicz H."/>
        </authorList>
    </citation>
    <scope>NUCLEOTIDE SEQUENCE [LARGE SCALE GENOMIC DNA]</scope>
    <source>
        <strain evidence="1 2">GAS499</strain>
    </source>
</reference>
<dbReference type="OrthoDB" id="7851523at2"/>
<dbReference type="EMBL" id="LT670844">
    <property type="protein sequence ID" value="SHJ58136.1"/>
    <property type="molecule type" value="Genomic_DNA"/>
</dbReference>
<dbReference type="RefSeq" id="WP_079537151.1">
    <property type="nucleotide sequence ID" value="NZ_LT670844.1"/>
</dbReference>
<protein>
    <submittedName>
        <fullName evidence="1">Uncharacterized protein</fullName>
    </submittedName>
</protein>
<sequence length="139" mass="15953">MSTQPTPAGSQDLIAAYKAVLRDVLDKRPSGMRQRLAEALGKNRSFITQIANPAYQTPIPAQHVHSIIQTCHFSTQERDKFLEAYHRAHPRRLLLLKERERSRRLTLMLPDLGTEQKNHKLDTLLSEFAEKVARLIEDT</sequence>
<dbReference type="AlphaFoldDB" id="A0A1M6KGK4"/>
<organism evidence="1 2">
    <name type="scientific">Bradyrhizobium lablabi</name>
    <dbReference type="NCBI Taxonomy" id="722472"/>
    <lineage>
        <taxon>Bacteria</taxon>
        <taxon>Pseudomonadati</taxon>
        <taxon>Pseudomonadota</taxon>
        <taxon>Alphaproteobacteria</taxon>
        <taxon>Hyphomicrobiales</taxon>
        <taxon>Nitrobacteraceae</taxon>
        <taxon>Bradyrhizobium</taxon>
    </lineage>
</organism>
<evidence type="ECO:0000313" key="1">
    <source>
        <dbReference type="EMBL" id="SHJ58136.1"/>
    </source>
</evidence>
<gene>
    <name evidence="1" type="ORF">SAMN05444159_0968</name>
</gene>
<accession>A0A1M6KGK4</accession>
<name>A0A1M6KGK4_9BRAD</name>
<proteinExistence type="predicted"/>
<evidence type="ECO:0000313" key="2">
    <source>
        <dbReference type="Proteomes" id="UP000189935"/>
    </source>
</evidence>